<accession>A0ABW4V2L2</accession>
<protein>
    <submittedName>
        <fullName evidence="2">Uncharacterized protein</fullName>
    </submittedName>
</protein>
<evidence type="ECO:0000313" key="2">
    <source>
        <dbReference type="EMBL" id="MFD2024039.1"/>
    </source>
</evidence>
<evidence type="ECO:0000313" key="3">
    <source>
        <dbReference type="Proteomes" id="UP001597338"/>
    </source>
</evidence>
<evidence type="ECO:0000256" key="1">
    <source>
        <dbReference type="SAM" id="MobiDB-lite"/>
    </source>
</evidence>
<organism evidence="2 3">
    <name type="scientific">Promicromonospora aerolata</name>
    <dbReference type="NCBI Taxonomy" id="195749"/>
    <lineage>
        <taxon>Bacteria</taxon>
        <taxon>Bacillati</taxon>
        <taxon>Actinomycetota</taxon>
        <taxon>Actinomycetes</taxon>
        <taxon>Micrococcales</taxon>
        <taxon>Promicromonosporaceae</taxon>
        <taxon>Promicromonospora</taxon>
    </lineage>
</organism>
<dbReference type="RefSeq" id="WP_377179100.1">
    <property type="nucleotide sequence ID" value="NZ_JBHUHF010000001.1"/>
</dbReference>
<name>A0ABW4V2L2_9MICO</name>
<sequence>MTGVRPTALAYVSGPTEQALHDQRAVVTEHAAAEGLALERIVTDQFDMLTITQLVATARVCDARVVLIPAGARMAEASARVTRDLEPHGAVCVVIGQSHPAAPQRAGRLATDPPRQRQAVPA</sequence>
<reference evidence="3" key="1">
    <citation type="journal article" date="2019" name="Int. J. Syst. Evol. Microbiol.">
        <title>The Global Catalogue of Microorganisms (GCM) 10K type strain sequencing project: providing services to taxonomists for standard genome sequencing and annotation.</title>
        <authorList>
            <consortium name="The Broad Institute Genomics Platform"/>
            <consortium name="The Broad Institute Genome Sequencing Center for Infectious Disease"/>
            <person name="Wu L."/>
            <person name="Ma J."/>
        </authorList>
    </citation>
    <scope>NUCLEOTIDE SEQUENCE [LARGE SCALE GENOMIC DNA]</scope>
    <source>
        <strain evidence="3">CCM 7043</strain>
    </source>
</reference>
<feature type="region of interest" description="Disordered" evidence="1">
    <location>
        <begin position="100"/>
        <end position="122"/>
    </location>
</feature>
<dbReference type="Proteomes" id="UP001597338">
    <property type="component" value="Unassembled WGS sequence"/>
</dbReference>
<dbReference type="EMBL" id="JBHUHF010000001">
    <property type="protein sequence ID" value="MFD2024039.1"/>
    <property type="molecule type" value="Genomic_DNA"/>
</dbReference>
<comment type="caution">
    <text evidence="2">The sequence shown here is derived from an EMBL/GenBank/DDBJ whole genome shotgun (WGS) entry which is preliminary data.</text>
</comment>
<proteinExistence type="predicted"/>
<keyword evidence="3" id="KW-1185">Reference proteome</keyword>
<gene>
    <name evidence="2" type="ORF">ACFSL2_00790</name>
</gene>